<name>A0A7X2LVH6_9BURK</name>
<evidence type="ECO:0000313" key="5">
    <source>
        <dbReference type="EMBL" id="MRV75018.1"/>
    </source>
</evidence>
<dbReference type="CDD" id="cd06333">
    <property type="entry name" value="PBP1_ABC_RPA1789-like"/>
    <property type="match status" value="1"/>
</dbReference>
<feature type="signal peptide" evidence="3">
    <location>
        <begin position="1"/>
        <end position="23"/>
    </location>
</feature>
<evidence type="ECO:0000256" key="1">
    <source>
        <dbReference type="ARBA" id="ARBA00010062"/>
    </source>
</evidence>
<evidence type="ECO:0000256" key="2">
    <source>
        <dbReference type="ARBA" id="ARBA00022729"/>
    </source>
</evidence>
<organism evidence="5 6">
    <name type="scientific">Pseudoduganella rivuli</name>
    <dbReference type="NCBI Taxonomy" id="2666085"/>
    <lineage>
        <taxon>Bacteria</taxon>
        <taxon>Pseudomonadati</taxon>
        <taxon>Pseudomonadota</taxon>
        <taxon>Betaproteobacteria</taxon>
        <taxon>Burkholderiales</taxon>
        <taxon>Oxalobacteraceae</taxon>
        <taxon>Telluria group</taxon>
        <taxon>Pseudoduganella</taxon>
    </lineage>
</organism>
<dbReference type="InterPro" id="IPR051010">
    <property type="entry name" value="BCAA_transport"/>
</dbReference>
<dbReference type="Proteomes" id="UP000446768">
    <property type="component" value="Unassembled WGS sequence"/>
</dbReference>
<proteinExistence type="inferred from homology"/>
<dbReference type="AlphaFoldDB" id="A0A7X2LVH6"/>
<comment type="similarity">
    <text evidence="1">Belongs to the leucine-binding protein family.</text>
</comment>
<gene>
    <name evidence="5" type="ORF">GJ700_25215</name>
</gene>
<reference evidence="5 6" key="1">
    <citation type="submission" date="2019-11" db="EMBL/GenBank/DDBJ databases">
        <title>Novel species isolated from a subtropical stream in China.</title>
        <authorList>
            <person name="Lu H."/>
        </authorList>
    </citation>
    <scope>NUCLEOTIDE SEQUENCE [LARGE SCALE GENOMIC DNA]</scope>
    <source>
        <strain evidence="5 6">FT92W</strain>
    </source>
</reference>
<keyword evidence="2 3" id="KW-0732">Signal</keyword>
<sequence length="380" mass="39766">MTIPFRASVLAFTSILAAGQARADLTIGVSMPLTGPASGLGIPSKNGFALWPATVGGEKVKLVILDDASDPTQAGKNARRFVAEDKVDLIIGSSATAPSMAISEVAAEGQTVQLSTSPVELPEGKGGWTFRLAQSNAVMASGLARQMKAANIKTLGFLGYSDGYGESWLREITAAAKSMGIQVTAVERYGRADTSVTAQALKVVAARPDAVLVVGSGSGAAMPHKTLIERGFQGKIYQTHSAASNDLIRLGGKDVEGAVVVAGLAVTPEALPDSHPSKKLAVDFVERYEKQFGAGTRNQFAAHSYDAQLLLQYVVPEALKKGKPGTPEFRAALKQALESTPNIPITQGVIHYTPADHFGLGSNSRMLLTIDKGAWKALAP</sequence>
<dbReference type="Gene3D" id="3.40.50.2300">
    <property type="match status" value="2"/>
</dbReference>
<dbReference type="SUPFAM" id="SSF53822">
    <property type="entry name" value="Periplasmic binding protein-like I"/>
    <property type="match status" value="1"/>
</dbReference>
<protein>
    <submittedName>
        <fullName evidence="5">ABC transporter substrate-binding protein</fullName>
    </submittedName>
</protein>
<evidence type="ECO:0000256" key="3">
    <source>
        <dbReference type="SAM" id="SignalP"/>
    </source>
</evidence>
<dbReference type="PANTHER" id="PTHR30483:SF38">
    <property type="entry name" value="BLR7848 PROTEIN"/>
    <property type="match status" value="1"/>
</dbReference>
<dbReference type="InterPro" id="IPR028081">
    <property type="entry name" value="Leu-bd"/>
</dbReference>
<evidence type="ECO:0000259" key="4">
    <source>
        <dbReference type="Pfam" id="PF13458"/>
    </source>
</evidence>
<dbReference type="PANTHER" id="PTHR30483">
    <property type="entry name" value="LEUCINE-SPECIFIC-BINDING PROTEIN"/>
    <property type="match status" value="1"/>
</dbReference>
<dbReference type="Pfam" id="PF13458">
    <property type="entry name" value="Peripla_BP_6"/>
    <property type="match status" value="1"/>
</dbReference>
<dbReference type="InterPro" id="IPR028082">
    <property type="entry name" value="Peripla_BP_I"/>
</dbReference>
<dbReference type="EMBL" id="WKJJ01000018">
    <property type="protein sequence ID" value="MRV75018.1"/>
    <property type="molecule type" value="Genomic_DNA"/>
</dbReference>
<comment type="caution">
    <text evidence="5">The sequence shown here is derived from an EMBL/GenBank/DDBJ whole genome shotgun (WGS) entry which is preliminary data.</text>
</comment>
<feature type="domain" description="Leucine-binding protein" evidence="4">
    <location>
        <begin position="25"/>
        <end position="357"/>
    </location>
</feature>
<evidence type="ECO:0000313" key="6">
    <source>
        <dbReference type="Proteomes" id="UP000446768"/>
    </source>
</evidence>
<feature type="chain" id="PRO_5031128178" evidence="3">
    <location>
        <begin position="24"/>
        <end position="380"/>
    </location>
</feature>
<keyword evidence="6" id="KW-1185">Reference proteome</keyword>
<dbReference type="RefSeq" id="WP_154379181.1">
    <property type="nucleotide sequence ID" value="NZ_WKJJ01000018.1"/>
</dbReference>
<accession>A0A7X2LVH6</accession>